<protein>
    <recommendedName>
        <fullName evidence="4">Lipoprotein</fullName>
    </recommendedName>
</protein>
<evidence type="ECO:0008006" key="4">
    <source>
        <dbReference type="Google" id="ProtNLM"/>
    </source>
</evidence>
<dbReference type="EMBL" id="JUIW01000005">
    <property type="protein sequence ID" value="RYJ43278.1"/>
    <property type="molecule type" value="Genomic_DNA"/>
</dbReference>
<comment type="caution">
    <text evidence="2">The sequence shown here is derived from an EMBL/GenBank/DDBJ whole genome shotgun (WGS) entry which is preliminary data.</text>
</comment>
<keyword evidence="3" id="KW-1185">Reference proteome</keyword>
<dbReference type="AlphaFoldDB" id="A0A444WBT3"/>
<proteinExistence type="predicted"/>
<dbReference type="Proteomes" id="UP000289775">
    <property type="component" value="Unassembled WGS sequence"/>
</dbReference>
<accession>A0A444WBT3</accession>
<feature type="chain" id="PRO_5019441520" description="Lipoprotein" evidence="1">
    <location>
        <begin position="22"/>
        <end position="220"/>
    </location>
</feature>
<evidence type="ECO:0000313" key="3">
    <source>
        <dbReference type="Proteomes" id="UP000289775"/>
    </source>
</evidence>
<name>A0A444WBT3_9FLAO</name>
<feature type="signal peptide" evidence="1">
    <location>
        <begin position="1"/>
        <end position="21"/>
    </location>
</feature>
<evidence type="ECO:0000313" key="2">
    <source>
        <dbReference type="EMBL" id="RYJ43278.1"/>
    </source>
</evidence>
<evidence type="ECO:0000256" key="1">
    <source>
        <dbReference type="SAM" id="SignalP"/>
    </source>
</evidence>
<sequence>MKNLKVTVLAILSAAFFIVSCSEEQNPAEVETSSIALKTINNDGDMALQKAFALTKIQDINKIDLNFLKEEINDFTYDNIYGYEKAETNEKILVVENTTTDELYVLKGIYENNKFTTSKKIFGRINLDEKGTGTISADNVYAGVSFDLVLDGGYTQDIIQVGTDDNDDDDGFTLCQREEGEGTIDCYKREADEFCDDWISCAAIATNTTIHLLILAVCSC</sequence>
<dbReference type="OrthoDB" id="1448832at2"/>
<organism evidence="2 3">
    <name type="scientific">Flavobacterium beibuense</name>
    <dbReference type="NCBI Taxonomy" id="657326"/>
    <lineage>
        <taxon>Bacteria</taxon>
        <taxon>Pseudomonadati</taxon>
        <taxon>Bacteroidota</taxon>
        <taxon>Flavobacteriia</taxon>
        <taxon>Flavobacteriales</taxon>
        <taxon>Flavobacteriaceae</taxon>
        <taxon>Flavobacterium</taxon>
    </lineage>
</organism>
<dbReference type="RefSeq" id="WP_129750756.1">
    <property type="nucleotide sequence ID" value="NZ_JUIW01000005.1"/>
</dbReference>
<keyword evidence="1" id="KW-0732">Signal</keyword>
<reference evidence="2 3" key="1">
    <citation type="submission" date="2014-12" db="EMBL/GenBank/DDBJ databases">
        <title>Genome sequence of Flavobacterium beibuense RSKm HC5.</title>
        <authorList>
            <person name="Kim J.F."/>
            <person name="Song J.Y."/>
            <person name="Kwak M.-J."/>
            <person name="Lee S.-W."/>
        </authorList>
    </citation>
    <scope>NUCLEOTIDE SEQUENCE [LARGE SCALE GENOMIC DNA]</scope>
    <source>
        <strain evidence="2 3">RSKm HC5</strain>
    </source>
</reference>
<gene>
    <name evidence="2" type="ORF">NU09_1616</name>
</gene>
<dbReference type="PROSITE" id="PS51257">
    <property type="entry name" value="PROKAR_LIPOPROTEIN"/>
    <property type="match status" value="1"/>
</dbReference>